<protein>
    <submittedName>
        <fullName evidence="1">Uncharacterized protein</fullName>
    </submittedName>
</protein>
<gene>
    <name evidence="1" type="ORF">Vadar_016106</name>
</gene>
<dbReference type="EMBL" id="CM037151">
    <property type="protein sequence ID" value="KAH7843399.1"/>
    <property type="molecule type" value="Genomic_DNA"/>
</dbReference>
<evidence type="ECO:0000313" key="2">
    <source>
        <dbReference type="Proteomes" id="UP000828048"/>
    </source>
</evidence>
<sequence>MANRKSRSGPPPPRKRRAIAAASTISELPDDIICSILARIPDIKSLVGCKRVCKTWRNLILQPSFAKLHLSRRSFPLSLILYRPSDAPTNPAHFGILELSDDPASLSHRNATVKFRSDIYIPHKGQRRRVIGACNGLVCFRVDNDIVVCNPILPGRHFVLPKLPKLAQLRQSDLRFGFGFSPLSDEYKVLTCTQRWGNRFSYVTFDIFTLGRDDIWRSIGGHYEQQFPHFYVDDGFVFINGALHWLGLDRVSIFLCYFDVEKEELGILSLPCDIGSMSYLGVLDDFLYLGDIRSSSDVNLWVMEDYIQTGAWSLKWVVKLQSLRMLVQPIKFLKDGSVLVIFNNKFLGSLNPQTGVTKRITYHGVRFWTKSIAHTPSFICPPWLL</sequence>
<keyword evidence="2" id="KW-1185">Reference proteome</keyword>
<name>A0ACB7XRD2_9ERIC</name>
<organism evidence="1 2">
    <name type="scientific">Vaccinium darrowii</name>
    <dbReference type="NCBI Taxonomy" id="229202"/>
    <lineage>
        <taxon>Eukaryota</taxon>
        <taxon>Viridiplantae</taxon>
        <taxon>Streptophyta</taxon>
        <taxon>Embryophyta</taxon>
        <taxon>Tracheophyta</taxon>
        <taxon>Spermatophyta</taxon>
        <taxon>Magnoliopsida</taxon>
        <taxon>eudicotyledons</taxon>
        <taxon>Gunneridae</taxon>
        <taxon>Pentapetalae</taxon>
        <taxon>asterids</taxon>
        <taxon>Ericales</taxon>
        <taxon>Ericaceae</taxon>
        <taxon>Vaccinioideae</taxon>
        <taxon>Vaccinieae</taxon>
        <taxon>Vaccinium</taxon>
    </lineage>
</organism>
<dbReference type="Proteomes" id="UP000828048">
    <property type="component" value="Chromosome 1"/>
</dbReference>
<accession>A0ACB7XRD2</accession>
<evidence type="ECO:0000313" key="1">
    <source>
        <dbReference type="EMBL" id="KAH7843399.1"/>
    </source>
</evidence>
<proteinExistence type="predicted"/>
<reference evidence="1 2" key="1">
    <citation type="journal article" date="2021" name="Hortic Res">
        <title>High-quality reference genome and annotation aids understanding of berry development for evergreen blueberry (Vaccinium darrowii).</title>
        <authorList>
            <person name="Yu J."/>
            <person name="Hulse-Kemp A.M."/>
            <person name="Babiker E."/>
            <person name="Staton M."/>
        </authorList>
    </citation>
    <scope>NUCLEOTIDE SEQUENCE [LARGE SCALE GENOMIC DNA]</scope>
    <source>
        <strain evidence="2">cv. NJ 8807/NJ 8810</strain>
        <tissue evidence="1">Young leaf</tissue>
    </source>
</reference>
<comment type="caution">
    <text evidence="1">The sequence shown here is derived from an EMBL/GenBank/DDBJ whole genome shotgun (WGS) entry which is preliminary data.</text>
</comment>